<dbReference type="EMBL" id="KN550060">
    <property type="protein sequence ID" value="KHJ95158.1"/>
    <property type="molecule type" value="Genomic_DNA"/>
</dbReference>
<organism evidence="1 2">
    <name type="scientific">Oesophagostomum dentatum</name>
    <name type="common">Nodular worm</name>
    <dbReference type="NCBI Taxonomy" id="61180"/>
    <lineage>
        <taxon>Eukaryota</taxon>
        <taxon>Metazoa</taxon>
        <taxon>Ecdysozoa</taxon>
        <taxon>Nematoda</taxon>
        <taxon>Chromadorea</taxon>
        <taxon>Rhabditida</taxon>
        <taxon>Rhabditina</taxon>
        <taxon>Rhabditomorpha</taxon>
        <taxon>Strongyloidea</taxon>
        <taxon>Strongylidae</taxon>
        <taxon>Oesophagostomum</taxon>
    </lineage>
</organism>
<name>A0A0B1TCB3_OESDE</name>
<dbReference type="Proteomes" id="UP000053660">
    <property type="component" value="Unassembled WGS sequence"/>
</dbReference>
<keyword evidence="2" id="KW-1185">Reference proteome</keyword>
<gene>
    <name evidence="1" type="ORF">OESDEN_04900</name>
</gene>
<proteinExistence type="predicted"/>
<protein>
    <submittedName>
        <fullName evidence="1">Uncharacterized protein</fullName>
    </submittedName>
</protein>
<evidence type="ECO:0000313" key="1">
    <source>
        <dbReference type="EMBL" id="KHJ95158.1"/>
    </source>
</evidence>
<sequence>MWPRRGMYFCSARAPIEWQAERGRIELFILSSTSPFAATSTTACASIVAFRNNTGASVAKNIHTACRLLMQMDWNRPQAAHRVTFTRTEPCLNRGFEGRERGRCKFMILSLSLP</sequence>
<reference evidence="1 2" key="1">
    <citation type="submission" date="2014-03" db="EMBL/GenBank/DDBJ databases">
        <title>Draft genome of the hookworm Oesophagostomum dentatum.</title>
        <authorList>
            <person name="Mitreva M."/>
        </authorList>
    </citation>
    <scope>NUCLEOTIDE SEQUENCE [LARGE SCALE GENOMIC DNA]</scope>
    <source>
        <strain evidence="1 2">OD-Hann</strain>
    </source>
</reference>
<dbReference type="AlphaFoldDB" id="A0A0B1TCB3"/>
<accession>A0A0B1TCB3</accession>
<evidence type="ECO:0000313" key="2">
    <source>
        <dbReference type="Proteomes" id="UP000053660"/>
    </source>
</evidence>